<dbReference type="InterPro" id="IPR052783">
    <property type="entry name" value="Metabolic/Drug-Res_Regulator"/>
</dbReference>
<dbReference type="RefSeq" id="XP_002479191.1">
    <property type="nucleotide sequence ID" value="XM_002479146.1"/>
</dbReference>
<dbReference type="GO" id="GO:0000981">
    <property type="term" value="F:DNA-binding transcription factor activity, RNA polymerase II-specific"/>
    <property type="evidence" value="ECO:0007669"/>
    <property type="project" value="InterPro"/>
</dbReference>
<dbReference type="PANTHER" id="PTHR47655">
    <property type="entry name" value="QUINIC ACID UTILIZATION ACTIVATOR"/>
    <property type="match status" value="1"/>
</dbReference>
<evidence type="ECO:0000313" key="8">
    <source>
        <dbReference type="Proteomes" id="UP000001745"/>
    </source>
</evidence>
<feature type="domain" description="Zn(2)-C6 fungal-type" evidence="6">
    <location>
        <begin position="51"/>
        <end position="80"/>
    </location>
</feature>
<dbReference type="HOGENOM" id="CLU_075873_0_0_1"/>
<feature type="region of interest" description="Disordered" evidence="5">
    <location>
        <begin position="180"/>
        <end position="219"/>
    </location>
</feature>
<name>B8M2X3_TALSN</name>
<evidence type="ECO:0000256" key="3">
    <source>
        <dbReference type="ARBA" id="ARBA00023163"/>
    </source>
</evidence>
<keyword evidence="1" id="KW-0805">Transcription regulation</keyword>
<dbReference type="GO" id="GO:0003677">
    <property type="term" value="F:DNA binding"/>
    <property type="evidence" value="ECO:0007669"/>
    <property type="project" value="UniProtKB-KW"/>
</dbReference>
<keyword evidence="2" id="KW-0238">DNA-binding</keyword>
<evidence type="ECO:0000256" key="5">
    <source>
        <dbReference type="SAM" id="MobiDB-lite"/>
    </source>
</evidence>
<dbReference type="AlphaFoldDB" id="B8M2X3"/>
<accession>B8M2X3</accession>
<keyword evidence="8" id="KW-1185">Reference proteome</keyword>
<evidence type="ECO:0000256" key="2">
    <source>
        <dbReference type="ARBA" id="ARBA00023125"/>
    </source>
</evidence>
<dbReference type="EMBL" id="EQ962653">
    <property type="protein sequence ID" value="EED22228.1"/>
    <property type="molecule type" value="Genomic_DNA"/>
</dbReference>
<dbReference type="Gene3D" id="4.10.240.10">
    <property type="entry name" value="Zn(2)-C6 fungal-type DNA-binding domain"/>
    <property type="match status" value="1"/>
</dbReference>
<sequence length="381" mass="43461">MSRQQKILFPKINSSIPGYRYPESINTFNRRGDEKPTHRVFRTKRKHVQRACERCRVKKAKCDGNQPCSRCVTYNQACIFRDRKATQEKVYSRGFVEMLISQHAVHIQALRDLYKRCVRREGFPGSPLQESIQGYPGTHAILDRLGLIKHAEEAIEDPQKVLADIVEYIKRLDPASDCCLDSVESTTDTSETTVSEELSPEPNTPRESPDLSVPSNASTWKTATSEEARLCHAYGDYKPMHSQYAADIPLAGSTDDACAIRTDDFTEVSWNYYPSQVRYTPAGTDTASYTRTESFESSWPEIADHPSATFMPMTSRATASEPLIYTTEQSDFSHGYAYTQGHEHLTGPIQREHQHQHQHQRQLRHSVDYGLMNTAEHYVYL</sequence>
<dbReference type="PANTHER" id="PTHR47655:SF4">
    <property type="entry name" value="ZN(II)2CYS6 TRANSCRIPTION FACTOR (EUROFUNG)"/>
    <property type="match status" value="1"/>
</dbReference>
<dbReference type="Proteomes" id="UP000001745">
    <property type="component" value="Unassembled WGS sequence"/>
</dbReference>
<dbReference type="SUPFAM" id="SSF57701">
    <property type="entry name" value="Zn2/Cys6 DNA-binding domain"/>
    <property type="match status" value="1"/>
</dbReference>
<dbReference type="InterPro" id="IPR001138">
    <property type="entry name" value="Zn2Cys6_DnaBD"/>
</dbReference>
<protein>
    <submittedName>
        <fullName evidence="7">C6 transcription factor, putative</fullName>
    </submittedName>
</protein>
<dbReference type="eggNOG" id="ENOG502S8N8">
    <property type="taxonomic scope" value="Eukaryota"/>
</dbReference>
<dbReference type="GeneID" id="8103804"/>
<dbReference type="PROSITE" id="PS00463">
    <property type="entry name" value="ZN2_CY6_FUNGAL_1"/>
    <property type="match status" value="1"/>
</dbReference>
<evidence type="ECO:0000313" key="7">
    <source>
        <dbReference type="EMBL" id="EED22228.1"/>
    </source>
</evidence>
<evidence type="ECO:0000256" key="1">
    <source>
        <dbReference type="ARBA" id="ARBA00023015"/>
    </source>
</evidence>
<keyword evidence="4" id="KW-0539">Nucleus</keyword>
<proteinExistence type="predicted"/>
<dbReference type="VEuPathDB" id="FungiDB:TSTA_094740"/>
<dbReference type="SMART" id="SM00066">
    <property type="entry name" value="GAL4"/>
    <property type="match status" value="1"/>
</dbReference>
<evidence type="ECO:0000259" key="6">
    <source>
        <dbReference type="PROSITE" id="PS50048"/>
    </source>
</evidence>
<dbReference type="InterPro" id="IPR036864">
    <property type="entry name" value="Zn2-C6_fun-type_DNA-bd_sf"/>
</dbReference>
<dbReference type="STRING" id="441959.B8M2X3"/>
<organism evidence="7 8">
    <name type="scientific">Talaromyces stipitatus (strain ATCC 10500 / CBS 375.48 / QM 6759 / NRRL 1006)</name>
    <name type="common">Penicillium stipitatum</name>
    <dbReference type="NCBI Taxonomy" id="441959"/>
    <lineage>
        <taxon>Eukaryota</taxon>
        <taxon>Fungi</taxon>
        <taxon>Dikarya</taxon>
        <taxon>Ascomycota</taxon>
        <taxon>Pezizomycotina</taxon>
        <taxon>Eurotiomycetes</taxon>
        <taxon>Eurotiomycetidae</taxon>
        <taxon>Eurotiales</taxon>
        <taxon>Trichocomaceae</taxon>
        <taxon>Talaromyces</taxon>
        <taxon>Talaromyces sect. Talaromyces</taxon>
    </lineage>
</organism>
<dbReference type="InParanoid" id="B8M2X3"/>
<dbReference type="GO" id="GO:0008270">
    <property type="term" value="F:zinc ion binding"/>
    <property type="evidence" value="ECO:0007669"/>
    <property type="project" value="InterPro"/>
</dbReference>
<dbReference type="OrthoDB" id="4226771at2759"/>
<dbReference type="CDD" id="cd00067">
    <property type="entry name" value="GAL4"/>
    <property type="match status" value="1"/>
</dbReference>
<dbReference type="PROSITE" id="PS50048">
    <property type="entry name" value="ZN2_CY6_FUNGAL_2"/>
    <property type="match status" value="1"/>
</dbReference>
<dbReference type="Pfam" id="PF00172">
    <property type="entry name" value="Zn_clus"/>
    <property type="match status" value="1"/>
</dbReference>
<dbReference type="PhylomeDB" id="B8M2X3"/>
<keyword evidence="3" id="KW-0804">Transcription</keyword>
<feature type="compositionally biased region" description="Low complexity" evidence="5">
    <location>
        <begin position="180"/>
        <end position="201"/>
    </location>
</feature>
<gene>
    <name evidence="7" type="ORF">TSTA_094740</name>
</gene>
<evidence type="ECO:0000256" key="4">
    <source>
        <dbReference type="ARBA" id="ARBA00023242"/>
    </source>
</evidence>
<reference evidence="8" key="1">
    <citation type="journal article" date="2015" name="Genome Announc.">
        <title>Genome sequence of the AIDS-associated pathogen Penicillium marneffei (ATCC18224) and its near taxonomic relative Talaromyces stipitatus (ATCC10500).</title>
        <authorList>
            <person name="Nierman W.C."/>
            <person name="Fedorova-Abrams N.D."/>
            <person name="Andrianopoulos A."/>
        </authorList>
    </citation>
    <scope>NUCLEOTIDE SEQUENCE [LARGE SCALE GENOMIC DNA]</scope>
    <source>
        <strain evidence="8">ATCC 10500 / CBS 375.48 / QM 6759 / NRRL 1006</strain>
    </source>
</reference>